<dbReference type="PANTHER" id="PTHR43791:SF39">
    <property type="entry name" value="TRANSPORTER LIZ1_SEO1, PUTATIVE (AFU_ORTHOLOGUE AFUA_3G00980)-RELATED"/>
    <property type="match status" value="1"/>
</dbReference>
<feature type="transmembrane region" description="Helical" evidence="7">
    <location>
        <begin position="209"/>
        <end position="230"/>
    </location>
</feature>
<evidence type="ECO:0000256" key="7">
    <source>
        <dbReference type="SAM" id="Phobius"/>
    </source>
</evidence>
<keyword evidence="5 7" id="KW-0472">Membrane</keyword>
<dbReference type="GO" id="GO:0022857">
    <property type="term" value="F:transmembrane transporter activity"/>
    <property type="evidence" value="ECO:0007669"/>
    <property type="project" value="InterPro"/>
</dbReference>
<protein>
    <submittedName>
        <fullName evidence="8">Major facilitator superfamily domain-containing protein</fullName>
    </submittedName>
</protein>
<dbReference type="Pfam" id="PF07690">
    <property type="entry name" value="MFS_1"/>
    <property type="match status" value="1"/>
</dbReference>
<organism evidence="8 9">
    <name type="scientific">Dioszegia hungarica</name>
    <dbReference type="NCBI Taxonomy" id="4972"/>
    <lineage>
        <taxon>Eukaryota</taxon>
        <taxon>Fungi</taxon>
        <taxon>Dikarya</taxon>
        <taxon>Basidiomycota</taxon>
        <taxon>Agaricomycotina</taxon>
        <taxon>Tremellomycetes</taxon>
        <taxon>Tremellales</taxon>
        <taxon>Bulleribasidiaceae</taxon>
        <taxon>Dioszegia</taxon>
    </lineage>
</organism>
<keyword evidence="2" id="KW-0813">Transport</keyword>
<dbReference type="GeneID" id="77729318"/>
<keyword evidence="4 7" id="KW-1133">Transmembrane helix</keyword>
<evidence type="ECO:0000256" key="6">
    <source>
        <dbReference type="SAM" id="MobiDB-lite"/>
    </source>
</evidence>
<dbReference type="RefSeq" id="XP_052943585.1">
    <property type="nucleotide sequence ID" value="XM_053090113.1"/>
</dbReference>
<feature type="transmembrane region" description="Helical" evidence="7">
    <location>
        <begin position="66"/>
        <end position="89"/>
    </location>
</feature>
<dbReference type="EMBL" id="JAKWFO010000008">
    <property type="protein sequence ID" value="KAI9633808.1"/>
    <property type="molecule type" value="Genomic_DNA"/>
</dbReference>
<feature type="transmembrane region" description="Helical" evidence="7">
    <location>
        <begin position="254"/>
        <end position="275"/>
    </location>
</feature>
<name>A0AA38LSW2_9TREE</name>
<feature type="region of interest" description="Disordered" evidence="6">
    <location>
        <begin position="318"/>
        <end position="354"/>
    </location>
</feature>
<dbReference type="InterPro" id="IPR036259">
    <property type="entry name" value="MFS_trans_sf"/>
</dbReference>
<evidence type="ECO:0000313" key="9">
    <source>
        <dbReference type="Proteomes" id="UP001164286"/>
    </source>
</evidence>
<keyword evidence="9" id="KW-1185">Reference proteome</keyword>
<dbReference type="AlphaFoldDB" id="A0AA38LSW2"/>
<evidence type="ECO:0000256" key="5">
    <source>
        <dbReference type="ARBA" id="ARBA00023136"/>
    </source>
</evidence>
<proteinExistence type="predicted"/>
<dbReference type="GO" id="GO:0016020">
    <property type="term" value="C:membrane"/>
    <property type="evidence" value="ECO:0007669"/>
    <property type="project" value="UniProtKB-SubCell"/>
</dbReference>
<comment type="caution">
    <text evidence="8">The sequence shown here is derived from an EMBL/GenBank/DDBJ whole genome shotgun (WGS) entry which is preliminary data.</text>
</comment>
<sequence>MVGLFESAYYPGLLFLIGSWYTKDELGKRSNIFQAATAGGTLLSGVLQAGVHTTLNGKQGMPGWRWIFIIDAVISIPVAVGAFFFIPVLPWSIKPNWIFHQCDIDLARRRVSSLGRVGPAKNGLGKKALWNVISTWHIWIFTATYCLYIFSQNPQQSMSFWLKYSTDPVYSIEQINYYPSGIWLTQIVSALAFAWISDHLLQGRRWPPLVFVALWHALDCALLAGLPVYADNRATRWAPGCTEIIGGSSEKRGIVMATFNSIAFSFNAWLPLLLFKQTDQPAVRSGNIAASVASSVQAGFIILILYLSTRDGSVLPSAQELEEDQSAVPSLTGEEKTEGGGPPSRGEWDGKGKV</sequence>
<dbReference type="PANTHER" id="PTHR43791">
    <property type="entry name" value="PERMEASE-RELATED"/>
    <property type="match status" value="1"/>
</dbReference>
<dbReference type="Proteomes" id="UP001164286">
    <property type="component" value="Unassembled WGS sequence"/>
</dbReference>
<evidence type="ECO:0000256" key="4">
    <source>
        <dbReference type="ARBA" id="ARBA00022989"/>
    </source>
</evidence>
<evidence type="ECO:0000256" key="3">
    <source>
        <dbReference type="ARBA" id="ARBA00022692"/>
    </source>
</evidence>
<gene>
    <name evidence="8" type="ORF">MKK02DRAFT_38466</name>
</gene>
<feature type="transmembrane region" description="Helical" evidence="7">
    <location>
        <begin position="128"/>
        <end position="150"/>
    </location>
</feature>
<keyword evidence="3 7" id="KW-0812">Transmembrane</keyword>
<evidence type="ECO:0000313" key="8">
    <source>
        <dbReference type="EMBL" id="KAI9633808.1"/>
    </source>
</evidence>
<evidence type="ECO:0000256" key="1">
    <source>
        <dbReference type="ARBA" id="ARBA00004141"/>
    </source>
</evidence>
<feature type="transmembrane region" description="Helical" evidence="7">
    <location>
        <begin position="177"/>
        <end position="197"/>
    </location>
</feature>
<reference evidence="8" key="1">
    <citation type="journal article" date="2022" name="G3 (Bethesda)">
        <title>High quality genome of the basidiomycete yeast Dioszegia hungarica PDD-24b-2 isolated from cloud water.</title>
        <authorList>
            <person name="Jarrige D."/>
            <person name="Haridas S."/>
            <person name="Bleykasten-Grosshans C."/>
            <person name="Joly M."/>
            <person name="Nadalig T."/>
            <person name="Sancelme M."/>
            <person name="Vuilleumier S."/>
            <person name="Grigoriev I.V."/>
            <person name="Amato P."/>
            <person name="Bringel F."/>
        </authorList>
    </citation>
    <scope>NUCLEOTIDE SEQUENCE</scope>
    <source>
        <strain evidence="8">PDD-24b-2</strain>
    </source>
</reference>
<dbReference type="Gene3D" id="1.20.1250.20">
    <property type="entry name" value="MFS general substrate transporter like domains"/>
    <property type="match status" value="2"/>
</dbReference>
<evidence type="ECO:0000256" key="2">
    <source>
        <dbReference type="ARBA" id="ARBA00022448"/>
    </source>
</evidence>
<dbReference type="SUPFAM" id="SSF103473">
    <property type="entry name" value="MFS general substrate transporter"/>
    <property type="match status" value="1"/>
</dbReference>
<feature type="transmembrane region" description="Helical" evidence="7">
    <location>
        <begin position="287"/>
        <end position="307"/>
    </location>
</feature>
<comment type="subcellular location">
    <subcellularLocation>
        <location evidence="1">Membrane</location>
        <topology evidence="1">Multi-pass membrane protein</topology>
    </subcellularLocation>
</comment>
<dbReference type="InterPro" id="IPR011701">
    <property type="entry name" value="MFS"/>
</dbReference>
<accession>A0AA38LSW2</accession>